<reference evidence="2" key="1">
    <citation type="submission" date="2021-02" db="EMBL/GenBank/DDBJ databases">
        <authorList>
            <person name="Nieuwenhuis M."/>
            <person name="Van De Peppel L.J.J."/>
        </authorList>
    </citation>
    <scope>NUCLEOTIDE SEQUENCE</scope>
    <source>
        <strain evidence="2">D49</strain>
    </source>
</reference>
<evidence type="ECO:0000259" key="1">
    <source>
        <dbReference type="Pfam" id="PF07929"/>
    </source>
</evidence>
<name>A0A9P7GI36_9AGAR</name>
<dbReference type="InterPro" id="IPR012912">
    <property type="entry name" value="Plasmid_pRiA4b_Orf3-like"/>
</dbReference>
<organism evidence="2 3">
    <name type="scientific">Sphagnurus paluster</name>
    <dbReference type="NCBI Taxonomy" id="117069"/>
    <lineage>
        <taxon>Eukaryota</taxon>
        <taxon>Fungi</taxon>
        <taxon>Dikarya</taxon>
        <taxon>Basidiomycota</taxon>
        <taxon>Agaricomycotina</taxon>
        <taxon>Agaricomycetes</taxon>
        <taxon>Agaricomycetidae</taxon>
        <taxon>Agaricales</taxon>
        <taxon>Tricholomatineae</taxon>
        <taxon>Lyophyllaceae</taxon>
        <taxon>Sphagnurus</taxon>
    </lineage>
</organism>
<protein>
    <recommendedName>
        <fullName evidence="1">Plasmid pRiA4b Orf3-like domain-containing protein</fullName>
    </recommendedName>
</protein>
<dbReference type="InterPro" id="IPR024047">
    <property type="entry name" value="MM3350-like_sf"/>
</dbReference>
<dbReference type="EMBL" id="JABCKI010000555">
    <property type="protein sequence ID" value="KAG5650104.1"/>
    <property type="molecule type" value="Genomic_DNA"/>
</dbReference>
<accession>A0A9P7GI36</accession>
<dbReference type="AlphaFoldDB" id="A0A9P7GI36"/>
<evidence type="ECO:0000313" key="2">
    <source>
        <dbReference type="EMBL" id="KAG5650104.1"/>
    </source>
</evidence>
<gene>
    <name evidence="2" type="ORF">H0H81_000745</name>
</gene>
<dbReference type="Gene3D" id="3.10.290.30">
    <property type="entry name" value="MM3350-like"/>
    <property type="match status" value="1"/>
</dbReference>
<dbReference type="SUPFAM" id="SSF159941">
    <property type="entry name" value="MM3350-like"/>
    <property type="match status" value="1"/>
</dbReference>
<proteinExistence type="predicted"/>
<dbReference type="OrthoDB" id="2940229at2759"/>
<feature type="domain" description="Plasmid pRiA4b Orf3-like" evidence="1">
    <location>
        <begin position="199"/>
        <end position="238"/>
    </location>
</feature>
<keyword evidence="3" id="KW-1185">Reference proteome</keyword>
<evidence type="ECO:0000313" key="3">
    <source>
        <dbReference type="Proteomes" id="UP000717328"/>
    </source>
</evidence>
<reference evidence="2" key="2">
    <citation type="submission" date="2021-10" db="EMBL/GenBank/DDBJ databases">
        <title>Phylogenomics reveals ancestral predisposition of the termite-cultivated fungus Termitomyces towards a domesticated lifestyle.</title>
        <authorList>
            <person name="Auxier B."/>
            <person name="Grum-Grzhimaylo A."/>
            <person name="Cardenas M.E."/>
            <person name="Lodge J.D."/>
            <person name="Laessoe T."/>
            <person name="Pedersen O."/>
            <person name="Smith M.E."/>
            <person name="Kuyper T.W."/>
            <person name="Franco-Molano E.A."/>
            <person name="Baroni T.J."/>
            <person name="Aanen D.K."/>
        </authorList>
    </citation>
    <scope>NUCLEOTIDE SEQUENCE</scope>
    <source>
        <strain evidence="2">D49</strain>
    </source>
</reference>
<dbReference type="Proteomes" id="UP000717328">
    <property type="component" value="Unassembled WGS sequence"/>
</dbReference>
<comment type="caution">
    <text evidence="2">The sequence shown here is derived from an EMBL/GenBank/DDBJ whole genome shotgun (WGS) entry which is preliminary data.</text>
</comment>
<sequence>MKPETRTLESGLRRWLEDRFENMCSSQTIVSAFWEAKSCLATTRDFVAFTATTANAAPTPNSAHTLIVFNPRIITPKAGTTWSIGSTHNVTWETASIPRELRGSVGRILLGYHANGSENLDVAHPLATAFPLVHGSVTVTVPKNIKPRDDYFVVREYYDELDAGPVEQATSPPTNPYVTLPDPSTSYIQLRFQLVHFSGVYRTVKVPLNYTFANLHTLIQFLFGWSNSHLHVSQVYTHVTMYSTWGNKAWHMKRFGHPPSPPEWLLNDASDAARETYFWNLKHENAAFYRVEAMTTRRRRAKADNFGEGGDYRKRIEDQELTLAMVWDPVKNRNLTRGECENTELGIQYEYDFCGGFVY</sequence>
<dbReference type="Pfam" id="PF07929">
    <property type="entry name" value="PRiA4_ORF3"/>
    <property type="match status" value="1"/>
</dbReference>